<gene>
    <name evidence="3" type="ORF">EJ913_23700</name>
</gene>
<dbReference type="AlphaFoldDB" id="A0A3S0WJA1"/>
<dbReference type="Gene3D" id="3.30.450.40">
    <property type="match status" value="1"/>
</dbReference>
<feature type="domain" description="EAL" evidence="1">
    <location>
        <begin position="474"/>
        <end position="733"/>
    </location>
</feature>
<dbReference type="Pfam" id="PF00563">
    <property type="entry name" value="EAL"/>
    <property type="match status" value="1"/>
</dbReference>
<dbReference type="GO" id="GO:0003824">
    <property type="term" value="F:catalytic activity"/>
    <property type="evidence" value="ECO:0007669"/>
    <property type="project" value="UniProtKB-ARBA"/>
</dbReference>
<dbReference type="NCBIfam" id="TIGR00254">
    <property type="entry name" value="GGDEF"/>
    <property type="match status" value="1"/>
</dbReference>
<dbReference type="PANTHER" id="PTHR44757:SF2">
    <property type="entry name" value="BIOFILM ARCHITECTURE MAINTENANCE PROTEIN MBAA"/>
    <property type="match status" value="1"/>
</dbReference>
<evidence type="ECO:0000259" key="2">
    <source>
        <dbReference type="PROSITE" id="PS50887"/>
    </source>
</evidence>
<dbReference type="InterPro" id="IPR043128">
    <property type="entry name" value="Rev_trsase/Diguanyl_cyclase"/>
</dbReference>
<dbReference type="PANTHER" id="PTHR44757">
    <property type="entry name" value="DIGUANYLATE CYCLASE DGCP"/>
    <property type="match status" value="1"/>
</dbReference>
<sequence>MDSAGRTLVDGFPSAPLLRATIDQWDTALCWIGANGIVVGANPGFARWAGRPAEGLIGQPLLSVLDLGGRDWAALWSGVSSGALPPGGGTLRPPRGADPIPVGLRWQPMAGPDGPLLLCQMQTFDERECADAVARLQQDVLELVAAGRSLALVLDFLCRQVEACAPELSCSVVVVDDERRLRVAAAPTLPTAFNAAIDGKGIGPAAGSCGTAIWRGAAVEVSDIATDPLWADCREVALAHGIAACWSNVIQGRDARPLGAFALYYREPRGATPFHRRMLGACVHLCALAIEHDRARAEINRLAFYDTLTGLPNRSLLKDRATAALALAGRTRQPVTLMFLDVDRFKALNDSLGHGAGDRLLVEVAERLRPLFPDGDTLARLGGDEFVALLPGCDAAHASLVAEHALANLSMPFTIGDLTLIPTASIGIAVHPDDGADFDTLMRRADSAMYRAKQGGRNRCHFYRGDMNEQAVRRLEMEAALREALGRGEFTLHYQPQVRLDPARPELSGLHRVEALIRWTHPRWGAVSPMEFVPLAEECGLIDRIDAWVLETAVAQLARWRAAGLAVPGVAVNVSPVRFAHGDLPDHVRGVLAAHGVAPGRLTLEITERLMMTEEAGVHDALDALHAMGVTLSIDDFGTGYSSLSYLKRFPVGELKIDRSFVKELDIDAANRPLVRAMIQIGESLGLTIVAEGVERDAQHRMLAAEGCGIGQGYRYARPMAPEAFERWLVDRERLASPPTLRAIPCGAAKV</sequence>
<dbReference type="SMART" id="SM00052">
    <property type="entry name" value="EAL"/>
    <property type="match status" value="1"/>
</dbReference>
<dbReference type="InterPro" id="IPR035965">
    <property type="entry name" value="PAS-like_dom_sf"/>
</dbReference>
<dbReference type="SMART" id="SM00267">
    <property type="entry name" value="GGDEF"/>
    <property type="match status" value="1"/>
</dbReference>
<protein>
    <submittedName>
        <fullName evidence="3">EAL domain-containing protein</fullName>
    </submittedName>
</protein>
<dbReference type="SUPFAM" id="SSF55785">
    <property type="entry name" value="PYP-like sensor domain (PAS domain)"/>
    <property type="match status" value="1"/>
</dbReference>
<organism evidence="3 4">
    <name type="scientific">Azospirillum doebereinerae</name>
    <dbReference type="NCBI Taxonomy" id="92933"/>
    <lineage>
        <taxon>Bacteria</taxon>
        <taxon>Pseudomonadati</taxon>
        <taxon>Pseudomonadota</taxon>
        <taxon>Alphaproteobacteria</taxon>
        <taxon>Rhodospirillales</taxon>
        <taxon>Azospirillaceae</taxon>
        <taxon>Azospirillum</taxon>
    </lineage>
</organism>
<dbReference type="Pfam" id="PF00990">
    <property type="entry name" value="GGDEF"/>
    <property type="match status" value="1"/>
</dbReference>
<dbReference type="SUPFAM" id="SSF141868">
    <property type="entry name" value="EAL domain-like"/>
    <property type="match status" value="1"/>
</dbReference>
<dbReference type="InterPro" id="IPR001633">
    <property type="entry name" value="EAL_dom"/>
</dbReference>
<name>A0A3S0WJA1_9PROT</name>
<dbReference type="CDD" id="cd01949">
    <property type="entry name" value="GGDEF"/>
    <property type="match status" value="1"/>
</dbReference>
<dbReference type="EMBL" id="RZIJ01000023">
    <property type="protein sequence ID" value="RUQ66054.1"/>
    <property type="molecule type" value="Genomic_DNA"/>
</dbReference>
<feature type="domain" description="GGDEF" evidence="2">
    <location>
        <begin position="333"/>
        <end position="465"/>
    </location>
</feature>
<dbReference type="PROSITE" id="PS50887">
    <property type="entry name" value="GGDEF"/>
    <property type="match status" value="1"/>
</dbReference>
<dbReference type="InterPro" id="IPR003018">
    <property type="entry name" value="GAF"/>
</dbReference>
<dbReference type="SUPFAM" id="SSF55073">
    <property type="entry name" value="Nucleotide cyclase"/>
    <property type="match status" value="1"/>
</dbReference>
<dbReference type="InterPro" id="IPR052155">
    <property type="entry name" value="Biofilm_reg_signaling"/>
</dbReference>
<proteinExistence type="predicted"/>
<dbReference type="InterPro" id="IPR000160">
    <property type="entry name" value="GGDEF_dom"/>
</dbReference>
<dbReference type="PROSITE" id="PS50883">
    <property type="entry name" value="EAL"/>
    <property type="match status" value="1"/>
</dbReference>
<dbReference type="InterPro" id="IPR029016">
    <property type="entry name" value="GAF-like_dom_sf"/>
</dbReference>
<accession>A0A3S0WJA1</accession>
<evidence type="ECO:0000313" key="3">
    <source>
        <dbReference type="EMBL" id="RUQ66054.1"/>
    </source>
</evidence>
<dbReference type="InterPro" id="IPR035919">
    <property type="entry name" value="EAL_sf"/>
</dbReference>
<dbReference type="Pfam" id="PF13185">
    <property type="entry name" value="GAF_2"/>
    <property type="match status" value="1"/>
</dbReference>
<dbReference type="CDD" id="cd01948">
    <property type="entry name" value="EAL"/>
    <property type="match status" value="1"/>
</dbReference>
<dbReference type="FunFam" id="3.30.70.270:FF:000001">
    <property type="entry name" value="Diguanylate cyclase domain protein"/>
    <property type="match status" value="1"/>
</dbReference>
<dbReference type="Proteomes" id="UP000280346">
    <property type="component" value="Unassembled WGS sequence"/>
</dbReference>
<dbReference type="SUPFAM" id="SSF55781">
    <property type="entry name" value="GAF domain-like"/>
    <property type="match status" value="1"/>
</dbReference>
<reference evidence="3 4" key="1">
    <citation type="submission" date="2018-12" db="EMBL/GenBank/DDBJ databases">
        <authorList>
            <person name="Yang Y."/>
        </authorList>
    </citation>
    <scope>NUCLEOTIDE SEQUENCE [LARGE SCALE GENOMIC DNA]</scope>
    <source>
        <strain evidence="3 4">GSF71</strain>
    </source>
</reference>
<dbReference type="Gene3D" id="3.30.450.20">
    <property type="entry name" value="PAS domain"/>
    <property type="match status" value="1"/>
</dbReference>
<dbReference type="InterPro" id="IPR029787">
    <property type="entry name" value="Nucleotide_cyclase"/>
</dbReference>
<dbReference type="Gene3D" id="3.20.20.450">
    <property type="entry name" value="EAL domain"/>
    <property type="match status" value="1"/>
</dbReference>
<comment type="caution">
    <text evidence="3">The sequence shown here is derived from an EMBL/GenBank/DDBJ whole genome shotgun (WGS) entry which is preliminary data.</text>
</comment>
<dbReference type="Gene3D" id="3.30.70.270">
    <property type="match status" value="1"/>
</dbReference>
<evidence type="ECO:0000313" key="4">
    <source>
        <dbReference type="Proteomes" id="UP000280346"/>
    </source>
</evidence>
<dbReference type="OrthoDB" id="7251575at2"/>
<dbReference type="RefSeq" id="WP_127002555.1">
    <property type="nucleotide sequence ID" value="NZ_JBNPXW010000001.1"/>
</dbReference>
<keyword evidence="4" id="KW-1185">Reference proteome</keyword>
<evidence type="ECO:0000259" key="1">
    <source>
        <dbReference type="PROSITE" id="PS50883"/>
    </source>
</evidence>